<dbReference type="InterPro" id="IPR007110">
    <property type="entry name" value="Ig-like_dom"/>
</dbReference>
<dbReference type="SMART" id="SM00409">
    <property type="entry name" value="IG"/>
    <property type="match status" value="1"/>
</dbReference>
<keyword evidence="4" id="KW-0732">Signal</keyword>
<gene>
    <name evidence="10" type="ORF">PUN28_011589</name>
</gene>
<dbReference type="InterPro" id="IPR003599">
    <property type="entry name" value="Ig_sub"/>
</dbReference>
<reference evidence="10 11" key="1">
    <citation type="submission" date="2023-03" db="EMBL/GenBank/DDBJ databases">
        <title>High recombination rates correlate with genetic variation in Cardiocondyla obscurior ants.</title>
        <authorList>
            <person name="Errbii M."/>
        </authorList>
    </citation>
    <scope>NUCLEOTIDE SEQUENCE [LARGE SCALE GENOMIC DNA]</scope>
    <source>
        <strain evidence="10">Alpha-2009</strain>
        <tissue evidence="10">Whole body</tissue>
    </source>
</reference>
<dbReference type="SMART" id="SM00408">
    <property type="entry name" value="IGc2"/>
    <property type="match status" value="1"/>
</dbReference>
<evidence type="ECO:0000313" key="10">
    <source>
        <dbReference type="EMBL" id="KAL0114433.1"/>
    </source>
</evidence>
<keyword evidence="5 8" id="KW-1133">Transmembrane helix</keyword>
<evidence type="ECO:0000256" key="8">
    <source>
        <dbReference type="SAM" id="Phobius"/>
    </source>
</evidence>
<dbReference type="SUPFAM" id="SSF48726">
    <property type="entry name" value="Immunoglobulin"/>
    <property type="match status" value="1"/>
</dbReference>
<feature type="domain" description="Ig-like" evidence="9">
    <location>
        <begin position="192"/>
        <end position="295"/>
    </location>
</feature>
<comment type="similarity">
    <text evidence="2">Belongs to the FAM187 family.</text>
</comment>
<dbReference type="InterPro" id="IPR013151">
    <property type="entry name" value="Immunoglobulin_dom"/>
</dbReference>
<comment type="subcellular location">
    <subcellularLocation>
        <location evidence="1">Membrane</location>
        <topology evidence="1">Single-pass type I membrane protein</topology>
    </subcellularLocation>
</comment>
<evidence type="ECO:0000256" key="4">
    <source>
        <dbReference type="ARBA" id="ARBA00022729"/>
    </source>
</evidence>
<feature type="transmembrane region" description="Helical" evidence="8">
    <location>
        <begin position="308"/>
        <end position="330"/>
    </location>
</feature>
<keyword evidence="11" id="KW-1185">Reference proteome</keyword>
<keyword evidence="6 8" id="KW-0472">Membrane</keyword>
<dbReference type="Pfam" id="PF00047">
    <property type="entry name" value="ig"/>
    <property type="match status" value="1"/>
</dbReference>
<dbReference type="PROSITE" id="PS50835">
    <property type="entry name" value="IG_LIKE"/>
    <property type="match status" value="1"/>
</dbReference>
<evidence type="ECO:0000256" key="7">
    <source>
        <dbReference type="ARBA" id="ARBA00023180"/>
    </source>
</evidence>
<proteinExistence type="inferred from homology"/>
<dbReference type="AlphaFoldDB" id="A0AAW2FF03"/>
<organism evidence="10 11">
    <name type="scientific">Cardiocondyla obscurior</name>
    <dbReference type="NCBI Taxonomy" id="286306"/>
    <lineage>
        <taxon>Eukaryota</taxon>
        <taxon>Metazoa</taxon>
        <taxon>Ecdysozoa</taxon>
        <taxon>Arthropoda</taxon>
        <taxon>Hexapoda</taxon>
        <taxon>Insecta</taxon>
        <taxon>Pterygota</taxon>
        <taxon>Neoptera</taxon>
        <taxon>Endopterygota</taxon>
        <taxon>Hymenoptera</taxon>
        <taxon>Apocrita</taxon>
        <taxon>Aculeata</taxon>
        <taxon>Formicoidea</taxon>
        <taxon>Formicidae</taxon>
        <taxon>Myrmicinae</taxon>
        <taxon>Cardiocondyla</taxon>
    </lineage>
</organism>
<dbReference type="GO" id="GO:0016020">
    <property type="term" value="C:membrane"/>
    <property type="evidence" value="ECO:0007669"/>
    <property type="project" value="UniProtKB-SubCell"/>
</dbReference>
<name>A0AAW2FF03_9HYME</name>
<evidence type="ECO:0000256" key="1">
    <source>
        <dbReference type="ARBA" id="ARBA00004479"/>
    </source>
</evidence>
<evidence type="ECO:0000256" key="3">
    <source>
        <dbReference type="ARBA" id="ARBA00022692"/>
    </source>
</evidence>
<sequence length="347" mass="40502">MDNNISYSRVYVTPDLSLVVKRFTDADAGIYRCHGKDGQEKEDKYNYRIEPILKDIDGEFVEKGNITEWERYRETYLWPVTMRFAVSKMMDLTEIREEGVILQAVSEWSPWSSCKQCINNHGVKTSKGYCRLKRNINLTMIERNDSIIIRFFRRSPMLPCKSVLLQSEFPSVSRVVRYLPEFILTDICKKCPLVKKRKKSKKFRYAKQYVLAEGSHLTVSCPESSVTSQVTWKKDTLILKKGTRLSFRRKDNEPRLVVDTFSTLYLTDVSSDEQGNYTCYVDNVNMMRLKIVVVSKTRLLTQAFFRHLGYLGFIIFLTSLCYCAGVIMACRQRDKFQSLLQDNSLEE</sequence>
<dbReference type="InterPro" id="IPR036179">
    <property type="entry name" value="Ig-like_dom_sf"/>
</dbReference>
<keyword evidence="7" id="KW-0325">Glycoprotein</keyword>
<evidence type="ECO:0000313" key="11">
    <source>
        <dbReference type="Proteomes" id="UP001430953"/>
    </source>
</evidence>
<comment type="caution">
    <text evidence="10">The sequence shown here is derived from an EMBL/GenBank/DDBJ whole genome shotgun (WGS) entry which is preliminary data.</text>
</comment>
<dbReference type="EMBL" id="JADYXP020000011">
    <property type="protein sequence ID" value="KAL0114433.1"/>
    <property type="molecule type" value="Genomic_DNA"/>
</dbReference>
<dbReference type="Gene3D" id="2.60.40.10">
    <property type="entry name" value="Immunoglobulins"/>
    <property type="match status" value="1"/>
</dbReference>
<dbReference type="InterPro" id="IPR013783">
    <property type="entry name" value="Ig-like_fold"/>
</dbReference>
<evidence type="ECO:0000256" key="2">
    <source>
        <dbReference type="ARBA" id="ARBA00008727"/>
    </source>
</evidence>
<dbReference type="InterPro" id="IPR039311">
    <property type="entry name" value="FAM187A/B"/>
</dbReference>
<dbReference type="PANTHER" id="PTHR32178">
    <property type="entry name" value="FAM187"/>
    <property type="match status" value="1"/>
</dbReference>
<dbReference type="CDD" id="cd00096">
    <property type="entry name" value="Ig"/>
    <property type="match status" value="1"/>
</dbReference>
<keyword evidence="3 8" id="KW-0812">Transmembrane</keyword>
<dbReference type="PANTHER" id="PTHR32178:SF6">
    <property type="entry name" value="IG-LIKE DOMAIN-CONTAINING PROTEIN"/>
    <property type="match status" value="1"/>
</dbReference>
<dbReference type="Proteomes" id="UP001430953">
    <property type="component" value="Unassembled WGS sequence"/>
</dbReference>
<accession>A0AAW2FF03</accession>
<evidence type="ECO:0000256" key="5">
    <source>
        <dbReference type="ARBA" id="ARBA00022989"/>
    </source>
</evidence>
<protein>
    <recommendedName>
        <fullName evidence="9">Ig-like domain-containing protein</fullName>
    </recommendedName>
</protein>
<evidence type="ECO:0000256" key="6">
    <source>
        <dbReference type="ARBA" id="ARBA00023136"/>
    </source>
</evidence>
<dbReference type="InterPro" id="IPR003598">
    <property type="entry name" value="Ig_sub2"/>
</dbReference>
<evidence type="ECO:0000259" key="9">
    <source>
        <dbReference type="PROSITE" id="PS50835"/>
    </source>
</evidence>